<dbReference type="Proteomes" id="UP000664554">
    <property type="component" value="Unassembled WGS sequence"/>
</dbReference>
<evidence type="ECO:0008006" key="3">
    <source>
        <dbReference type="Google" id="ProtNLM"/>
    </source>
</evidence>
<gene>
    <name evidence="1" type="ORF">J3492_10295</name>
</gene>
<name>A0ABS3NQB3_9GAMM</name>
<reference evidence="1 2" key="1">
    <citation type="submission" date="2021-03" db="EMBL/GenBank/DDBJ databases">
        <authorList>
            <person name="Shang D.-D."/>
            <person name="Du Z.-J."/>
            <person name="Chen G.-J."/>
        </authorList>
    </citation>
    <scope>NUCLEOTIDE SEQUENCE [LARGE SCALE GENOMIC DNA]</scope>
    <source>
        <strain evidence="1 2">F1192</strain>
    </source>
</reference>
<dbReference type="EMBL" id="JAGBKM010000019">
    <property type="protein sequence ID" value="MBO1531596.1"/>
    <property type="molecule type" value="Genomic_DNA"/>
</dbReference>
<dbReference type="Gene3D" id="1.10.10.10">
    <property type="entry name" value="Winged helix-like DNA-binding domain superfamily/Winged helix DNA-binding domain"/>
    <property type="match status" value="1"/>
</dbReference>
<keyword evidence="2" id="KW-1185">Reference proteome</keyword>
<organism evidence="1 2">
    <name type="scientific">Psychrobacter coccoides</name>
    <dbReference type="NCBI Taxonomy" id="2818440"/>
    <lineage>
        <taxon>Bacteria</taxon>
        <taxon>Pseudomonadati</taxon>
        <taxon>Pseudomonadota</taxon>
        <taxon>Gammaproteobacteria</taxon>
        <taxon>Moraxellales</taxon>
        <taxon>Moraxellaceae</taxon>
        <taxon>Psychrobacter</taxon>
    </lineage>
</organism>
<dbReference type="InterPro" id="IPR036388">
    <property type="entry name" value="WH-like_DNA-bd_sf"/>
</dbReference>
<protein>
    <recommendedName>
        <fullName evidence="3">Transposase</fullName>
    </recommendedName>
</protein>
<comment type="caution">
    <text evidence="1">The sequence shown here is derived from an EMBL/GenBank/DDBJ whole genome shotgun (WGS) entry which is preliminary data.</text>
</comment>
<proteinExistence type="predicted"/>
<accession>A0ABS3NQB3</accession>
<sequence>MKRKIYIPKMKEGTVRMLIEAASDYLSIWSAISIITPKIGCRPETLRSWHKKKST</sequence>
<evidence type="ECO:0000313" key="1">
    <source>
        <dbReference type="EMBL" id="MBO1531596.1"/>
    </source>
</evidence>
<dbReference type="RefSeq" id="WP_207991967.1">
    <property type="nucleotide sequence ID" value="NZ_JAGBKM010000019.1"/>
</dbReference>
<evidence type="ECO:0000313" key="2">
    <source>
        <dbReference type="Proteomes" id="UP000664554"/>
    </source>
</evidence>